<dbReference type="PANTHER" id="PTHR43300:SF7">
    <property type="entry name" value="UDP-N-ACETYLBACILLOSAMINE N-ACETYLTRANSFERASE"/>
    <property type="match status" value="1"/>
</dbReference>
<proteinExistence type="predicted"/>
<dbReference type="HOGENOM" id="CLU_081811_2_0_9"/>
<dbReference type="Gene3D" id="3.40.50.20">
    <property type="match status" value="1"/>
</dbReference>
<dbReference type="PROSITE" id="PS00101">
    <property type="entry name" value="HEXAPEP_TRANSFERASES"/>
    <property type="match status" value="1"/>
</dbReference>
<sequence>METVIIGAGGHGKVVLDILKTNNKFKIKGFLDDNPKIHGKEINGHQVLGSLDYLKDKEYSAIIAVGNNIIRNKIGKFLAENNIKLINAIHKSAIINSYVEVGVGNVIAAGVIINSNTEIGNNTIINTGATIDHDNIIKDNVHISPGVNLGGNVTINENSHIGIGATILPEITIGRNVIVGAGAVVTEDVPDNVTVVGIPAEIIKENREE</sequence>
<reference evidence="6 7" key="1">
    <citation type="journal article" date="2010" name="Stand. Genomic Sci.">
        <title>Complete genome sequence of Acetohalobium arabaticum type strain (Z-7288).</title>
        <authorList>
            <person name="Sikorski J."/>
            <person name="Lapidus A."/>
            <person name="Chertkov O."/>
            <person name="Lucas S."/>
            <person name="Copeland A."/>
            <person name="Glavina Del Rio T."/>
            <person name="Nolan M."/>
            <person name="Tice H."/>
            <person name="Cheng J.F."/>
            <person name="Han C."/>
            <person name="Brambilla E."/>
            <person name="Pitluck S."/>
            <person name="Liolios K."/>
            <person name="Ivanova N."/>
            <person name="Mavromatis K."/>
            <person name="Mikhailova N."/>
            <person name="Pati A."/>
            <person name="Bruce D."/>
            <person name="Detter C."/>
            <person name="Tapia R."/>
            <person name="Goodwin L."/>
            <person name="Chen A."/>
            <person name="Palaniappan K."/>
            <person name="Land M."/>
            <person name="Hauser L."/>
            <person name="Chang Y.J."/>
            <person name="Jeffries C.D."/>
            <person name="Rohde M."/>
            <person name="Goker M."/>
            <person name="Spring S."/>
            <person name="Woyke T."/>
            <person name="Bristow J."/>
            <person name="Eisen J.A."/>
            <person name="Markowitz V."/>
            <person name="Hugenholtz P."/>
            <person name="Kyrpides N.C."/>
            <person name="Klenk H.P."/>
        </authorList>
    </citation>
    <scope>NUCLEOTIDE SEQUENCE [LARGE SCALE GENOMIC DNA]</scope>
    <source>
        <strain evidence="7">ATCC 49924 / DSM 5501 / Z-7288</strain>
    </source>
</reference>
<protein>
    <submittedName>
        <fullName evidence="6">Sugar O-acyltransferase, sialic acid O-acetyltransferase NeuD family</fullName>
    </submittedName>
</protein>
<keyword evidence="7" id="KW-1185">Reference proteome</keyword>
<dbReference type="OrthoDB" id="9801456at2"/>
<feature type="binding site" evidence="4">
    <location>
        <position position="66"/>
    </location>
    <ligand>
        <name>substrate</name>
    </ligand>
</feature>
<gene>
    <name evidence="6" type="ordered locus">Acear_2113</name>
</gene>
<dbReference type="AlphaFoldDB" id="D9QTA3"/>
<evidence type="ECO:0000259" key="5">
    <source>
        <dbReference type="Pfam" id="PF17836"/>
    </source>
</evidence>
<accession>D9QTA3</accession>
<feature type="binding site" evidence="4">
    <location>
        <position position="163"/>
    </location>
    <ligand>
        <name>acetyl-CoA</name>
        <dbReference type="ChEBI" id="CHEBI:57288"/>
    </ligand>
</feature>
<feature type="domain" description="PglD N-terminal" evidence="5">
    <location>
        <begin position="4"/>
        <end position="74"/>
    </location>
</feature>
<organism evidence="6 7">
    <name type="scientific">Acetohalobium arabaticum (strain ATCC 49924 / DSM 5501 / Z-7288)</name>
    <dbReference type="NCBI Taxonomy" id="574087"/>
    <lineage>
        <taxon>Bacteria</taxon>
        <taxon>Bacillati</taxon>
        <taxon>Bacillota</taxon>
        <taxon>Clostridia</taxon>
        <taxon>Halanaerobiales</taxon>
        <taxon>Halobacteroidaceae</taxon>
        <taxon>Acetohalobium</taxon>
    </lineage>
</organism>
<dbReference type="EMBL" id="CP002105">
    <property type="protein sequence ID" value="ADL13603.1"/>
    <property type="molecule type" value="Genomic_DNA"/>
</dbReference>
<dbReference type="eggNOG" id="COG1086">
    <property type="taxonomic scope" value="Bacteria"/>
</dbReference>
<evidence type="ECO:0000256" key="4">
    <source>
        <dbReference type="PIRSR" id="PIRSR620019-2"/>
    </source>
</evidence>
<dbReference type="SUPFAM" id="SSF51161">
    <property type="entry name" value="Trimeric LpxA-like enzymes"/>
    <property type="match status" value="1"/>
</dbReference>
<dbReference type="InterPro" id="IPR011004">
    <property type="entry name" value="Trimer_LpxA-like_sf"/>
</dbReference>
<keyword evidence="1 6" id="KW-0808">Transferase</keyword>
<dbReference type="RefSeq" id="WP_013279046.1">
    <property type="nucleotide sequence ID" value="NC_014378.1"/>
</dbReference>
<evidence type="ECO:0000256" key="2">
    <source>
        <dbReference type="ARBA" id="ARBA00022737"/>
    </source>
</evidence>
<dbReference type="Pfam" id="PF00132">
    <property type="entry name" value="Hexapep"/>
    <property type="match status" value="1"/>
</dbReference>
<dbReference type="CDD" id="cd03360">
    <property type="entry name" value="LbH_AT_putative"/>
    <property type="match status" value="1"/>
</dbReference>
<feature type="site" description="Increases basicity of active site His" evidence="3">
    <location>
        <position position="134"/>
    </location>
</feature>
<dbReference type="InterPro" id="IPR050179">
    <property type="entry name" value="Trans_hexapeptide_repeat"/>
</dbReference>
<dbReference type="KEGG" id="aar:Acear_2113"/>
<dbReference type="InterPro" id="IPR018357">
    <property type="entry name" value="Hexapep_transf_CS"/>
</dbReference>
<evidence type="ECO:0000256" key="1">
    <source>
        <dbReference type="ARBA" id="ARBA00022679"/>
    </source>
</evidence>
<dbReference type="Proteomes" id="UP000001661">
    <property type="component" value="Chromosome"/>
</dbReference>
<dbReference type="InterPro" id="IPR001451">
    <property type="entry name" value="Hexapep"/>
</dbReference>
<evidence type="ECO:0000313" key="7">
    <source>
        <dbReference type="Proteomes" id="UP000001661"/>
    </source>
</evidence>
<evidence type="ECO:0000313" key="6">
    <source>
        <dbReference type="EMBL" id="ADL13603.1"/>
    </source>
</evidence>
<dbReference type="PANTHER" id="PTHR43300">
    <property type="entry name" value="ACETYLTRANSFERASE"/>
    <property type="match status" value="1"/>
</dbReference>
<dbReference type="Pfam" id="PF17836">
    <property type="entry name" value="PglD_N"/>
    <property type="match status" value="1"/>
</dbReference>
<evidence type="ECO:0000256" key="3">
    <source>
        <dbReference type="PIRSR" id="PIRSR620019-1"/>
    </source>
</evidence>
<keyword evidence="2" id="KW-0677">Repeat</keyword>
<dbReference type="Gene3D" id="2.160.10.10">
    <property type="entry name" value="Hexapeptide repeat proteins"/>
    <property type="match status" value="1"/>
</dbReference>
<feature type="active site" description="Proton acceptor" evidence="3">
    <location>
        <position position="133"/>
    </location>
</feature>
<dbReference type="InterPro" id="IPR041561">
    <property type="entry name" value="PglD_N"/>
</dbReference>
<dbReference type="STRING" id="574087.Acear_2113"/>
<dbReference type="GO" id="GO:0016746">
    <property type="term" value="F:acyltransferase activity"/>
    <property type="evidence" value="ECO:0007669"/>
    <property type="project" value="UniProtKB-KW"/>
</dbReference>
<feature type="binding site" evidence="4">
    <location>
        <position position="142"/>
    </location>
    <ligand>
        <name>acetyl-CoA</name>
        <dbReference type="ChEBI" id="CHEBI:57288"/>
    </ligand>
</feature>
<keyword evidence="6" id="KW-0012">Acyltransferase</keyword>
<dbReference type="InterPro" id="IPR020019">
    <property type="entry name" value="AcTrfase_PglD-like"/>
</dbReference>
<dbReference type="NCBIfam" id="TIGR03570">
    <property type="entry name" value="NeuD_NnaD"/>
    <property type="match status" value="1"/>
</dbReference>
<dbReference type="eggNOG" id="COG0110">
    <property type="taxonomic scope" value="Bacteria"/>
</dbReference>
<name>D9QTA3_ACEAZ</name>